<keyword evidence="5 8" id="KW-0274">FAD</keyword>
<evidence type="ECO:0000256" key="2">
    <source>
        <dbReference type="ARBA" id="ARBA00013149"/>
    </source>
</evidence>
<dbReference type="InterPro" id="IPR005101">
    <property type="entry name" value="Cryptochr/Photolyase_FAD-bd"/>
</dbReference>
<dbReference type="InterPro" id="IPR002081">
    <property type="entry name" value="Cryptochrome/DNA_photolyase_1"/>
</dbReference>
<dbReference type="AlphaFoldDB" id="A0A3F3HH02"/>
<dbReference type="Proteomes" id="UP001314262">
    <property type="component" value="Unassembled WGS sequence"/>
</dbReference>
<feature type="site" description="Electron transfer via tryptophanyl radical" evidence="9">
    <location>
        <position position="357"/>
    </location>
</feature>
<dbReference type="EC" id="4.1.99.3" evidence="2"/>
<dbReference type="SUPFAM" id="SSF48173">
    <property type="entry name" value="Cryptochrome/photolyase FAD-binding domain"/>
    <property type="match status" value="1"/>
</dbReference>
<dbReference type="PROSITE" id="PS51645">
    <property type="entry name" value="PHR_CRY_ALPHA_BETA"/>
    <property type="match status" value="1"/>
</dbReference>
<dbReference type="PANTHER" id="PTHR11455">
    <property type="entry name" value="CRYPTOCHROME"/>
    <property type="match status" value="1"/>
</dbReference>
<dbReference type="GO" id="GO:0003677">
    <property type="term" value="F:DNA binding"/>
    <property type="evidence" value="ECO:0007669"/>
    <property type="project" value="TreeGrafter"/>
</dbReference>
<comment type="cofactor">
    <cofactor evidence="8">
        <name>FAD</name>
        <dbReference type="ChEBI" id="CHEBI:57692"/>
    </cofactor>
    <text evidence="8">Binds 1 FAD per subunit.</text>
</comment>
<evidence type="ECO:0000256" key="9">
    <source>
        <dbReference type="PIRSR" id="PIRSR602081-2"/>
    </source>
</evidence>
<evidence type="ECO:0000313" key="13">
    <source>
        <dbReference type="EMBL" id="GAP04603.1"/>
    </source>
</evidence>
<feature type="binding site" evidence="8">
    <location>
        <position position="225"/>
    </location>
    <ligand>
        <name>FAD</name>
        <dbReference type="ChEBI" id="CHEBI:57692"/>
    </ligand>
</feature>
<comment type="similarity">
    <text evidence="10">Belongs to the DNA photolyase family.</text>
</comment>
<evidence type="ECO:0000256" key="5">
    <source>
        <dbReference type="ARBA" id="ARBA00022827"/>
    </source>
</evidence>
<dbReference type="PANTHER" id="PTHR11455:SF9">
    <property type="entry name" value="CRYPTOCHROME CIRCADIAN CLOCK 5 ISOFORM X1"/>
    <property type="match status" value="1"/>
</dbReference>
<dbReference type="Pfam" id="PF00875">
    <property type="entry name" value="DNA_photolyase"/>
    <property type="match status" value="1"/>
</dbReference>
<proteinExistence type="inferred from homology"/>
<comment type="cofactor">
    <cofactor evidence="1">
        <name>(6R)-5,10-methylene-5,6,7,8-tetrahydrofolate</name>
        <dbReference type="ChEBI" id="CHEBI:15636"/>
    </cofactor>
</comment>
<sequence>MAKTSIMWFRRDLRLTDNQALHAAIQNSDQVIFIFIIDPQQVQNNASVNQSAFFASVLHFKETLAEDNITLSIQNGSVTDVITEIKEAVPSISDIYLNFDERGYGRKRDQQTIRYLSQELGIVAHPFLDFTLTSASSIKKQDGSAYQIFTPYYKKWLPSKKDQPLPVLASTAIRNKQVAKPFEDRIDDLRKLINPNHSYAYQDSLGEQQASSTLEDFVSNKLADYNQNRDIPALDGTSHLSRYLRTGEISIRTVYDAVNRQPDSLGKETFIKELCWRDFYNMIYTVYPDQKDQAINTKFQSIPWINDEAQFEAWKNGTTGFPIIDAAMQQLNQTGWLHNRLRMIVASFLTKDLLINWTWGEQYFQEKLVDYDPASNIGGWQWAASTGTDSVPYFRIFNPFTQAEKFDPDAKFIKQYIPALADLPADKIHHIDRLSEADQQQYQVILGKDYPKPIVDHALARKRAIASYKNLNA</sequence>
<dbReference type="GO" id="GO:0009416">
    <property type="term" value="P:response to light stimulus"/>
    <property type="evidence" value="ECO:0007669"/>
    <property type="project" value="TreeGrafter"/>
</dbReference>
<dbReference type="GO" id="GO:0003904">
    <property type="term" value="F:deoxyribodipyrimidine photo-lyase activity"/>
    <property type="evidence" value="ECO:0007669"/>
    <property type="project" value="UniProtKB-EC"/>
</dbReference>
<dbReference type="InterPro" id="IPR036155">
    <property type="entry name" value="Crypto/Photolyase_N_sf"/>
</dbReference>
<protein>
    <recommendedName>
        <fullName evidence="3">Deoxyribodipyrimidine photo-lyase</fullName>
        <ecNumber evidence="2">4.1.99.3</ecNumber>
    </recommendedName>
</protein>
<evidence type="ECO:0000256" key="4">
    <source>
        <dbReference type="ARBA" id="ARBA00022630"/>
    </source>
</evidence>
<dbReference type="Pfam" id="PF03441">
    <property type="entry name" value="FAD_binding_7"/>
    <property type="match status" value="1"/>
</dbReference>
<dbReference type="Gene3D" id="1.25.40.80">
    <property type="match status" value="1"/>
</dbReference>
<evidence type="ECO:0000256" key="7">
    <source>
        <dbReference type="ARBA" id="ARBA00033999"/>
    </source>
</evidence>
<dbReference type="EMBL" id="DF968083">
    <property type="protein sequence ID" value="GAP04603.1"/>
    <property type="molecule type" value="Genomic_DNA"/>
</dbReference>
<dbReference type="InterPro" id="IPR036134">
    <property type="entry name" value="Crypto/Photolyase_FAD-like_sf"/>
</dbReference>
<dbReference type="InterPro" id="IPR006050">
    <property type="entry name" value="DNA_photolyase_N"/>
</dbReference>
<evidence type="ECO:0000313" key="14">
    <source>
        <dbReference type="Proteomes" id="UP001314262"/>
    </source>
</evidence>
<reference evidence="13" key="1">
    <citation type="journal article" date="2015" name="BMC Genomics">
        <title>Comparative genomics of Fructobacillus spp. and Leuconostoc spp. reveals niche-specific evolution of Fructobacillus spp.</title>
        <authorList>
            <person name="Endo A."/>
            <person name="Tanizawa Y."/>
            <person name="Tanaka N."/>
            <person name="Maeno S."/>
            <person name="Kumar H."/>
            <person name="Shiwa Y."/>
            <person name="Okada S."/>
            <person name="Yoshikawa H."/>
            <person name="Dicks L."/>
            <person name="Nakagawa J."/>
            <person name="Arita M."/>
        </authorList>
    </citation>
    <scope>NUCLEOTIDE SEQUENCE [LARGE SCALE GENOMIC DNA]</scope>
    <source>
        <strain evidence="13">F214-1</strain>
    </source>
</reference>
<dbReference type="PRINTS" id="PR00147">
    <property type="entry name" value="DNAPHOTLYASE"/>
</dbReference>
<dbReference type="GO" id="GO:0071949">
    <property type="term" value="F:FAD binding"/>
    <property type="evidence" value="ECO:0007669"/>
    <property type="project" value="TreeGrafter"/>
</dbReference>
<evidence type="ECO:0000256" key="8">
    <source>
        <dbReference type="PIRSR" id="PIRSR602081-1"/>
    </source>
</evidence>
<dbReference type="Gene3D" id="1.10.579.10">
    <property type="entry name" value="DNA Cyclobutane Dipyrimidine Photolyase, subunit A, domain 3"/>
    <property type="match status" value="1"/>
</dbReference>
<dbReference type="EMBL" id="CAUZLT010000004">
    <property type="protein sequence ID" value="CAK1246471.1"/>
    <property type="molecule type" value="Genomic_DNA"/>
</dbReference>
<feature type="domain" description="Photolyase/cryptochrome alpha/beta" evidence="11">
    <location>
        <begin position="3"/>
        <end position="132"/>
    </location>
</feature>
<name>A0A3F3HH02_9LACO</name>
<dbReference type="Gene3D" id="3.40.50.620">
    <property type="entry name" value="HUPs"/>
    <property type="match status" value="1"/>
</dbReference>
<reference evidence="12 14" key="2">
    <citation type="submission" date="2023-10" db="EMBL/GenBank/DDBJ databases">
        <authorList>
            <person name="Botero Cardona J."/>
        </authorList>
    </citation>
    <scope>NUCLEOTIDE SEQUENCE [LARGE SCALE GENOMIC DNA]</scope>
    <source>
        <strain evidence="12 14">R-53137</strain>
    </source>
</reference>
<dbReference type="SUPFAM" id="SSF52425">
    <property type="entry name" value="Cryptochrome/photolyase, N-terminal domain"/>
    <property type="match status" value="1"/>
</dbReference>
<accession>A0A3F3HH02</accession>
<evidence type="ECO:0000256" key="10">
    <source>
        <dbReference type="RuleBase" id="RU004182"/>
    </source>
</evidence>
<feature type="site" description="Electron transfer via tryptophanyl radical" evidence="9">
    <location>
        <position position="380"/>
    </location>
</feature>
<feature type="binding site" evidence="8">
    <location>
        <begin position="237"/>
        <end position="241"/>
    </location>
    <ligand>
        <name>FAD</name>
        <dbReference type="ChEBI" id="CHEBI:57692"/>
    </ligand>
</feature>
<dbReference type="FunFam" id="1.10.579.10:FF:000003">
    <property type="entry name" value="Deoxyribodipyrimidine photo-lyase"/>
    <property type="match status" value="1"/>
</dbReference>
<keyword evidence="14" id="KW-1185">Reference proteome</keyword>
<organism evidence="13">
    <name type="scientific">Fructobacillus tropaeoli</name>
    <dbReference type="NCBI Taxonomy" id="709323"/>
    <lineage>
        <taxon>Bacteria</taxon>
        <taxon>Bacillati</taxon>
        <taxon>Bacillota</taxon>
        <taxon>Bacilli</taxon>
        <taxon>Lactobacillales</taxon>
        <taxon>Lactobacillaceae</taxon>
        <taxon>Fructobacillus</taxon>
    </lineage>
</organism>
<feature type="binding site" evidence="8">
    <location>
        <begin position="370"/>
        <end position="372"/>
    </location>
    <ligand>
        <name>FAD</name>
        <dbReference type="ChEBI" id="CHEBI:57692"/>
    </ligand>
</feature>
<dbReference type="Proteomes" id="UP000064514">
    <property type="component" value="Unassembled WGS sequence"/>
</dbReference>
<feature type="site" description="Electron transfer via tryptophanyl radical" evidence="9">
    <location>
        <position position="304"/>
    </location>
</feature>
<comment type="catalytic activity">
    <reaction evidence="7">
        <text>cyclobutadipyrimidine (in DNA) = 2 pyrimidine residues (in DNA).</text>
        <dbReference type="EC" id="4.1.99.3"/>
    </reaction>
</comment>
<dbReference type="STRING" id="709323.GCA_001047135_01156"/>
<evidence type="ECO:0000313" key="12">
    <source>
        <dbReference type="EMBL" id="CAK1246471.1"/>
    </source>
</evidence>
<evidence type="ECO:0000259" key="11">
    <source>
        <dbReference type="PROSITE" id="PS51645"/>
    </source>
</evidence>
<keyword evidence="4 8" id="KW-0285">Flavoprotein</keyword>
<dbReference type="InterPro" id="IPR014729">
    <property type="entry name" value="Rossmann-like_a/b/a_fold"/>
</dbReference>
<dbReference type="GO" id="GO:0000719">
    <property type="term" value="P:photoreactive repair"/>
    <property type="evidence" value="ECO:0007669"/>
    <property type="project" value="UniProtKB-ARBA"/>
</dbReference>
<dbReference type="RefSeq" id="WP_059393975.1">
    <property type="nucleotide sequence ID" value="NZ_BOJU01000004.1"/>
</dbReference>
<keyword evidence="13" id="KW-0456">Lyase</keyword>
<feature type="binding site" evidence="8">
    <location>
        <position position="270"/>
    </location>
    <ligand>
        <name>FAD</name>
        <dbReference type="ChEBI" id="CHEBI:57692"/>
    </ligand>
</feature>
<gene>
    <name evidence="13" type="ORF">FTRO_0060590</name>
    <name evidence="12" type="ORF">R53137_KAKDMLNK_01073</name>
</gene>
<feature type="binding site" evidence="8">
    <location>
        <begin position="273"/>
        <end position="280"/>
    </location>
    <ligand>
        <name>FAD</name>
        <dbReference type="ChEBI" id="CHEBI:57692"/>
    </ligand>
</feature>
<keyword evidence="6 10" id="KW-0157">Chromophore</keyword>
<evidence type="ECO:0000256" key="1">
    <source>
        <dbReference type="ARBA" id="ARBA00001932"/>
    </source>
</evidence>
<evidence type="ECO:0000256" key="3">
    <source>
        <dbReference type="ARBA" id="ARBA00014046"/>
    </source>
</evidence>
<evidence type="ECO:0000256" key="6">
    <source>
        <dbReference type="ARBA" id="ARBA00022991"/>
    </source>
</evidence>